<evidence type="ECO:0000313" key="3">
    <source>
        <dbReference type="Proteomes" id="UP000763802"/>
    </source>
</evidence>
<name>A0ABS5WV09_9RHOB</name>
<evidence type="ECO:0000256" key="1">
    <source>
        <dbReference type="SAM" id="MobiDB-lite"/>
    </source>
</evidence>
<dbReference type="InterPro" id="IPR036388">
    <property type="entry name" value="WH-like_DNA-bd_sf"/>
</dbReference>
<dbReference type="EMBL" id="JAHHDY010000018">
    <property type="protein sequence ID" value="MBT3142901.1"/>
    <property type="molecule type" value="Genomic_DNA"/>
</dbReference>
<accession>A0ABS5WV09</accession>
<dbReference type="Proteomes" id="UP000763802">
    <property type="component" value="Unassembled WGS sequence"/>
</dbReference>
<evidence type="ECO:0000313" key="2">
    <source>
        <dbReference type="EMBL" id="MBT3142901.1"/>
    </source>
</evidence>
<organism evidence="2 3">
    <name type="scientific">Falsiruegeria litorea</name>
    <dbReference type="NCBI Taxonomy" id="1280831"/>
    <lineage>
        <taxon>Bacteria</taxon>
        <taxon>Pseudomonadati</taxon>
        <taxon>Pseudomonadota</taxon>
        <taxon>Alphaproteobacteria</taxon>
        <taxon>Rhodobacterales</taxon>
        <taxon>Roseobacteraceae</taxon>
        <taxon>Falsiruegeria</taxon>
    </lineage>
</organism>
<dbReference type="Pfam" id="PF13730">
    <property type="entry name" value="HTH_36"/>
    <property type="match status" value="1"/>
</dbReference>
<feature type="region of interest" description="Disordered" evidence="1">
    <location>
        <begin position="123"/>
        <end position="143"/>
    </location>
</feature>
<protein>
    <submittedName>
        <fullName evidence="2">Helix-turn-helix domain-containing protein</fullName>
    </submittedName>
</protein>
<gene>
    <name evidence="2" type="ORF">KL867_17670</name>
</gene>
<keyword evidence="3" id="KW-1185">Reference proteome</keyword>
<dbReference type="InterPro" id="IPR036390">
    <property type="entry name" value="WH_DNA-bd_sf"/>
</dbReference>
<dbReference type="SUPFAM" id="SSF46785">
    <property type="entry name" value="Winged helix' DNA-binding domain"/>
    <property type="match status" value="1"/>
</dbReference>
<dbReference type="Gene3D" id="1.10.10.10">
    <property type="entry name" value="Winged helix-like DNA-binding domain superfamily/Winged helix DNA-binding domain"/>
    <property type="match status" value="1"/>
</dbReference>
<reference evidence="2 3" key="1">
    <citation type="submission" date="2021-05" db="EMBL/GenBank/DDBJ databases">
        <title>Draft genomes of marine bacteria isolated from model chitin particles.</title>
        <authorList>
            <person name="Datta M.S."/>
            <person name="Schwartzman J.A."/>
            <person name="Cordero O."/>
        </authorList>
    </citation>
    <scope>NUCLEOTIDE SEQUENCE [LARGE SCALE GENOMIC DNA]</scope>
    <source>
        <strain evidence="2 3">4E07</strain>
    </source>
</reference>
<proteinExistence type="predicted"/>
<comment type="caution">
    <text evidence="2">The sequence shown here is derived from an EMBL/GenBank/DDBJ whole genome shotgun (WGS) entry which is preliminary data.</text>
</comment>
<dbReference type="RefSeq" id="WP_215194114.1">
    <property type="nucleotide sequence ID" value="NZ_JAHHDY010000018.1"/>
</dbReference>
<sequence length="233" mass="25641">MSIEAMSWAFAQGGLKPATKLVLVYLADCHNAHTRQCDPSQQTLAEQCCMARSTVNQHLNILERERLIERIQRSDKKTKQQNRTFYILGFEQHSGQDVEKAVSGNRTRGSQKAVSGKQAKAVSGNAKAVSGKQAKPCPENGQSRVRTVGHEPEYNLKKPEGARGGTCARTREAKPFFTDSERSEANAIADHLASGGQVRFQAVLGRVLECLIAEKMLSEAQTLLCQETLDERG</sequence>